<proteinExistence type="predicted"/>
<sequence length="82" mass="8566">MIEDLIELAHTQGVVCETSVGPDGCDEYVLACADGVTTVRLWVRPDGRFSRAHGNAGWLSLGQVMAVCGLSYAARTSAAPAA</sequence>
<evidence type="ECO:0000313" key="1">
    <source>
        <dbReference type="EMBL" id="MBM4568682.1"/>
    </source>
</evidence>
<accession>A0A9Q2PGT0</accession>
<evidence type="ECO:0000313" key="2">
    <source>
        <dbReference type="EMBL" id="NKT80829.1"/>
    </source>
</evidence>
<dbReference type="Proteomes" id="UP000808906">
    <property type="component" value="Unassembled WGS sequence"/>
</dbReference>
<protein>
    <submittedName>
        <fullName evidence="1">Uncharacterized protein</fullName>
    </submittedName>
</protein>
<organism evidence="1 4">
    <name type="scientific">Rhodococcus hoagii</name>
    <name type="common">Corynebacterium equii</name>
    <dbReference type="NCBI Taxonomy" id="43767"/>
    <lineage>
        <taxon>Bacteria</taxon>
        <taxon>Bacillati</taxon>
        <taxon>Actinomycetota</taxon>
        <taxon>Actinomycetes</taxon>
        <taxon>Mycobacteriales</taxon>
        <taxon>Nocardiaceae</taxon>
        <taxon>Prescottella</taxon>
    </lineage>
</organism>
<dbReference type="AlphaFoldDB" id="A0A9Q2PGT0"/>
<gene>
    <name evidence="1" type="ORF">GS441_25710</name>
    <name evidence="2" type="ORF">GS882_22410</name>
    <name evidence="3" type="ORF">GS947_03185</name>
</gene>
<dbReference type="EMBL" id="WUXR01000022">
    <property type="protein sequence ID" value="MBM4568682.1"/>
    <property type="molecule type" value="Genomic_DNA"/>
</dbReference>
<dbReference type="EMBL" id="WVDC01000001">
    <property type="protein sequence ID" value="NKW40643.1"/>
    <property type="molecule type" value="Genomic_DNA"/>
</dbReference>
<dbReference type="RefSeq" id="WP_084960584.1">
    <property type="nucleotide sequence ID" value="NZ_CP095477.1"/>
</dbReference>
<evidence type="ECO:0000313" key="3">
    <source>
        <dbReference type="EMBL" id="NKW40643.1"/>
    </source>
</evidence>
<name>A0A9Q2PGT0_RHOHA</name>
<reference evidence="2" key="2">
    <citation type="journal article" date="2020" name="Environ. Microbiol.">
        <title>The novel and transferable erm(51) gene confers Macrolides, Lincosamides, and Streptogramins B (MLSB) resistance to clonal Rhodococcus equi in the environment.</title>
        <authorList>
            <person name="Huber L."/>
            <person name="Giguere S."/>
            <person name="Slovis N.M."/>
            <person name="Alvarez-Narvaez S."/>
            <person name="Hart K.A."/>
            <person name="Greiter M."/>
            <person name="Morris E.R.A."/>
            <person name="Cohen N.D."/>
        </authorList>
    </citation>
    <scope>NUCLEOTIDE SEQUENCE</scope>
    <source>
        <strain evidence="2">Lh_116_1</strain>
        <strain evidence="3">Lh_16_1</strain>
    </source>
</reference>
<evidence type="ECO:0000313" key="4">
    <source>
        <dbReference type="Proteomes" id="UP000808906"/>
    </source>
</evidence>
<reference evidence="1" key="1">
    <citation type="submission" date="2019-11" db="EMBL/GenBank/DDBJ databases">
        <title>Spread of Macrolides and rifampicin resistant Rhodococcus equi in clinical isolates in the USA.</title>
        <authorList>
            <person name="Alvarez-Narvaez S."/>
            <person name="Huber L."/>
            <person name="Cohen N.D."/>
            <person name="Slovis N."/>
            <person name="Greiter M."/>
            <person name="Giguere S."/>
            <person name="Hart K."/>
        </authorList>
    </citation>
    <scope>NUCLEOTIDE SEQUENCE</scope>
    <source>
        <strain evidence="1">Lh_17</strain>
    </source>
</reference>
<dbReference type="Proteomes" id="UP000608063">
    <property type="component" value="Unassembled WGS sequence"/>
</dbReference>
<comment type="caution">
    <text evidence="1">The sequence shown here is derived from an EMBL/GenBank/DDBJ whole genome shotgun (WGS) entry which is preliminary data.</text>
</comment>
<dbReference type="EMBL" id="WVBC01000034">
    <property type="protein sequence ID" value="NKT80829.1"/>
    <property type="molecule type" value="Genomic_DNA"/>
</dbReference>
<dbReference type="Proteomes" id="UP000603463">
    <property type="component" value="Unassembled WGS sequence"/>
</dbReference>